<comment type="caution">
    <text evidence="14">The sequence shown here is derived from an EMBL/GenBank/DDBJ whole genome shotgun (WGS) entry which is preliminary data.</text>
</comment>
<evidence type="ECO:0000256" key="9">
    <source>
        <dbReference type="ARBA" id="ARBA00023150"/>
    </source>
</evidence>
<dbReference type="Proteomes" id="UP001595776">
    <property type="component" value="Unassembled WGS sequence"/>
</dbReference>
<keyword evidence="15" id="KW-1185">Reference proteome</keyword>
<reference evidence="15" key="1">
    <citation type="journal article" date="2019" name="Int. J. Syst. Evol. Microbiol.">
        <title>The Global Catalogue of Microorganisms (GCM) 10K type strain sequencing project: providing services to taxonomists for standard genome sequencing and annotation.</title>
        <authorList>
            <consortium name="The Broad Institute Genomics Platform"/>
            <consortium name="The Broad Institute Genome Sequencing Center for Infectious Disease"/>
            <person name="Wu L."/>
            <person name="Ma J."/>
        </authorList>
    </citation>
    <scope>NUCLEOTIDE SEQUENCE [LARGE SCALE GENOMIC DNA]</scope>
    <source>
        <strain evidence="15">CGMCC 1.15304</strain>
    </source>
</reference>
<evidence type="ECO:0000256" key="10">
    <source>
        <dbReference type="ARBA" id="ARBA00023239"/>
    </source>
</evidence>
<feature type="binding site" evidence="12">
    <location>
        <position position="283"/>
    </location>
    <ligand>
        <name>[4Fe-4S] cluster</name>
        <dbReference type="ChEBI" id="CHEBI:49883"/>
        <label>2</label>
        <note>4Fe-4S-substrate</note>
    </ligand>
</feature>
<dbReference type="GO" id="GO:0061798">
    <property type="term" value="F:GTP 3',8'-cyclase activity"/>
    <property type="evidence" value="ECO:0007669"/>
    <property type="project" value="UniProtKB-EC"/>
</dbReference>
<keyword evidence="6 12" id="KW-0408">Iron</keyword>
<dbReference type="Pfam" id="PF04055">
    <property type="entry name" value="Radical_SAM"/>
    <property type="match status" value="1"/>
</dbReference>
<evidence type="ECO:0000256" key="5">
    <source>
        <dbReference type="ARBA" id="ARBA00022741"/>
    </source>
</evidence>
<evidence type="ECO:0000256" key="11">
    <source>
        <dbReference type="ARBA" id="ARBA00048697"/>
    </source>
</evidence>
<dbReference type="SFLD" id="SFLDG01067">
    <property type="entry name" value="SPASM/twitch_domain_containing"/>
    <property type="match status" value="1"/>
</dbReference>
<feature type="binding site" evidence="12">
    <location>
        <position position="169"/>
    </location>
    <ligand>
        <name>GTP</name>
        <dbReference type="ChEBI" id="CHEBI:37565"/>
    </ligand>
</feature>
<dbReference type="CDD" id="cd21117">
    <property type="entry name" value="Twitch_MoaA"/>
    <property type="match status" value="1"/>
</dbReference>
<feature type="binding site" evidence="12">
    <location>
        <position position="40"/>
    </location>
    <ligand>
        <name>[4Fe-4S] cluster</name>
        <dbReference type="ChEBI" id="CHEBI:49883"/>
        <label>1</label>
        <note>4Fe-4S-S-AdoMet</note>
    </ligand>
</feature>
<dbReference type="RefSeq" id="WP_156431947.1">
    <property type="nucleotide sequence ID" value="NZ_JBHSCR010000002.1"/>
</dbReference>
<dbReference type="InterPro" id="IPR058240">
    <property type="entry name" value="rSAM_sf"/>
</dbReference>
<feature type="binding site" evidence="12">
    <location>
        <position position="37"/>
    </location>
    <ligand>
        <name>[4Fe-4S] cluster</name>
        <dbReference type="ChEBI" id="CHEBI:49883"/>
        <label>1</label>
        <note>4Fe-4S-S-AdoMet</note>
    </ligand>
</feature>
<keyword evidence="9 12" id="KW-0501">Molybdenum cofactor biosynthesis</keyword>
<evidence type="ECO:0000256" key="8">
    <source>
        <dbReference type="ARBA" id="ARBA00023134"/>
    </source>
</evidence>
<comment type="pathway">
    <text evidence="12">Cofactor biosynthesis; molybdopterin biosynthesis.</text>
</comment>
<dbReference type="PROSITE" id="PS51918">
    <property type="entry name" value="RADICAL_SAM"/>
    <property type="match status" value="1"/>
</dbReference>
<feature type="binding site" evidence="12">
    <location>
        <position position="79"/>
    </location>
    <ligand>
        <name>S-adenosyl-L-methionine</name>
        <dbReference type="ChEBI" id="CHEBI:59789"/>
    </ligand>
</feature>
<dbReference type="PANTHER" id="PTHR22960">
    <property type="entry name" value="MOLYBDOPTERIN COFACTOR SYNTHESIS PROTEIN A"/>
    <property type="match status" value="1"/>
</dbReference>
<comment type="function">
    <text evidence="12">Catalyzes the cyclization of GTP to (8S)-3',8-cyclo-7,8-dihydroguanosine 5'-triphosphate.</text>
</comment>
<evidence type="ECO:0000313" key="14">
    <source>
        <dbReference type="EMBL" id="MFC4347021.1"/>
    </source>
</evidence>
<keyword evidence="8 12" id="KW-0342">GTP-binding</keyword>
<dbReference type="PANTHER" id="PTHR22960:SF0">
    <property type="entry name" value="MOLYBDENUM COFACTOR BIOSYNTHESIS PROTEIN 1"/>
    <property type="match status" value="1"/>
</dbReference>
<dbReference type="EMBL" id="JBHSCR010000002">
    <property type="protein sequence ID" value="MFC4347021.1"/>
    <property type="molecule type" value="Genomic_DNA"/>
</dbReference>
<keyword evidence="3 12" id="KW-0949">S-adenosyl-L-methionine</keyword>
<dbReference type="PROSITE" id="PS01305">
    <property type="entry name" value="MOAA_NIFB_PQQE"/>
    <property type="match status" value="1"/>
</dbReference>
<keyword evidence="5 12" id="KW-0547">Nucleotide-binding</keyword>
<comment type="similarity">
    <text evidence="12">Belongs to the radical SAM superfamily. MoaA family.</text>
</comment>
<dbReference type="Pfam" id="PF06463">
    <property type="entry name" value="Mob_synth_C"/>
    <property type="match status" value="1"/>
</dbReference>
<dbReference type="InterPro" id="IPR013483">
    <property type="entry name" value="MoaA"/>
</dbReference>
<evidence type="ECO:0000256" key="7">
    <source>
        <dbReference type="ARBA" id="ARBA00023014"/>
    </source>
</evidence>
<organism evidence="14 15">
    <name type="scientific">Kordiimonas lipolytica</name>
    <dbReference type="NCBI Taxonomy" id="1662421"/>
    <lineage>
        <taxon>Bacteria</taxon>
        <taxon>Pseudomonadati</taxon>
        <taxon>Pseudomonadota</taxon>
        <taxon>Alphaproteobacteria</taxon>
        <taxon>Kordiimonadales</taxon>
        <taxon>Kordiimonadaceae</taxon>
        <taxon>Kordiimonas</taxon>
    </lineage>
</organism>
<keyword evidence="7 12" id="KW-0411">Iron-sulfur</keyword>
<evidence type="ECO:0000259" key="13">
    <source>
        <dbReference type="PROSITE" id="PS51918"/>
    </source>
</evidence>
<keyword evidence="2 12" id="KW-0004">4Fe-4S</keyword>
<feature type="binding site" evidence="12">
    <location>
        <begin position="271"/>
        <end position="273"/>
    </location>
    <ligand>
        <name>GTP</name>
        <dbReference type="ChEBI" id="CHEBI:37565"/>
    </ligand>
</feature>
<dbReference type="NCBIfam" id="TIGR02666">
    <property type="entry name" value="moaA"/>
    <property type="match status" value="1"/>
</dbReference>
<feature type="binding site" evidence="12">
    <location>
        <position position="133"/>
    </location>
    <ligand>
        <name>S-adenosyl-L-methionine</name>
        <dbReference type="ChEBI" id="CHEBI:59789"/>
    </ligand>
</feature>
<feature type="binding site" evidence="12">
    <location>
        <position position="203"/>
    </location>
    <ligand>
        <name>S-adenosyl-L-methionine</name>
        <dbReference type="ChEBI" id="CHEBI:59789"/>
    </ligand>
</feature>
<keyword evidence="10 12" id="KW-0456">Lyase</keyword>
<dbReference type="SMART" id="SM00729">
    <property type="entry name" value="Elp3"/>
    <property type="match status" value="1"/>
</dbReference>
<feature type="binding site" evidence="12">
    <location>
        <position position="39"/>
    </location>
    <ligand>
        <name>S-adenosyl-L-methionine</name>
        <dbReference type="ChEBI" id="CHEBI:59789"/>
    </ligand>
</feature>
<comment type="cofactor">
    <cofactor evidence="12">
        <name>[4Fe-4S] cluster</name>
        <dbReference type="ChEBI" id="CHEBI:49883"/>
    </cofactor>
    <text evidence="12">Binds 2 [4Fe-4S] clusters. Binds 1 [4Fe-4S] cluster coordinated with 3 cysteines and an exchangeable S-adenosyl-L-methionine and 1 [4Fe-4S] cluster coordinated with 3 cysteines and the GTP-derived substrate.</text>
</comment>
<comment type="subunit">
    <text evidence="12">Monomer and homodimer.</text>
</comment>
<evidence type="ECO:0000256" key="3">
    <source>
        <dbReference type="ARBA" id="ARBA00022691"/>
    </source>
</evidence>
<feature type="binding site" evidence="12">
    <location>
        <position position="109"/>
    </location>
    <ligand>
        <name>GTP</name>
        <dbReference type="ChEBI" id="CHEBI:37565"/>
    </ligand>
</feature>
<evidence type="ECO:0000256" key="2">
    <source>
        <dbReference type="ARBA" id="ARBA00022485"/>
    </source>
</evidence>
<feature type="domain" description="Radical SAM core" evidence="13">
    <location>
        <begin position="17"/>
        <end position="243"/>
    </location>
</feature>
<dbReference type="SFLD" id="SFLDS00029">
    <property type="entry name" value="Radical_SAM"/>
    <property type="match status" value="1"/>
</dbReference>
<dbReference type="HAMAP" id="MF_01225_B">
    <property type="entry name" value="MoaA_B"/>
    <property type="match status" value="1"/>
</dbReference>
<evidence type="ECO:0000256" key="6">
    <source>
        <dbReference type="ARBA" id="ARBA00023004"/>
    </source>
</evidence>
<dbReference type="InterPro" id="IPR050105">
    <property type="entry name" value="MoCo_biosynth_MoaA/MoaC"/>
</dbReference>
<dbReference type="InterPro" id="IPR006638">
    <property type="entry name" value="Elp3/MiaA/NifB-like_rSAM"/>
</dbReference>
<accession>A0ABV8U8D1</accession>
<dbReference type="InterPro" id="IPR013785">
    <property type="entry name" value="Aldolase_TIM"/>
</dbReference>
<comment type="catalytic activity">
    <reaction evidence="11 12">
        <text>GTP + AH2 + S-adenosyl-L-methionine = (8S)-3',8-cyclo-7,8-dihydroguanosine 5'-triphosphate + 5'-deoxyadenosine + L-methionine + A + H(+)</text>
        <dbReference type="Rhea" id="RHEA:49576"/>
        <dbReference type="ChEBI" id="CHEBI:13193"/>
        <dbReference type="ChEBI" id="CHEBI:15378"/>
        <dbReference type="ChEBI" id="CHEBI:17319"/>
        <dbReference type="ChEBI" id="CHEBI:17499"/>
        <dbReference type="ChEBI" id="CHEBI:37565"/>
        <dbReference type="ChEBI" id="CHEBI:57844"/>
        <dbReference type="ChEBI" id="CHEBI:59789"/>
        <dbReference type="ChEBI" id="CHEBI:131766"/>
        <dbReference type="EC" id="4.1.99.22"/>
    </reaction>
</comment>
<feature type="binding site" evidence="12">
    <location>
        <position position="75"/>
    </location>
    <ligand>
        <name>GTP</name>
        <dbReference type="ChEBI" id="CHEBI:37565"/>
    </ligand>
</feature>
<feature type="binding site" evidence="12">
    <location>
        <position position="269"/>
    </location>
    <ligand>
        <name>[4Fe-4S] cluster</name>
        <dbReference type="ChEBI" id="CHEBI:49883"/>
        <label>2</label>
        <note>4Fe-4S-substrate</note>
    </ligand>
</feature>
<dbReference type="InterPro" id="IPR000385">
    <property type="entry name" value="MoaA_NifB_PqqE_Fe-S-bd_CS"/>
</dbReference>
<feature type="binding site" evidence="12">
    <location>
        <position position="266"/>
    </location>
    <ligand>
        <name>[4Fe-4S] cluster</name>
        <dbReference type="ChEBI" id="CHEBI:49883"/>
        <label>2</label>
        <note>4Fe-4S-substrate</note>
    </ligand>
</feature>
<evidence type="ECO:0000256" key="12">
    <source>
        <dbReference type="HAMAP-Rule" id="MF_01225"/>
    </source>
</evidence>
<dbReference type="CDD" id="cd01335">
    <property type="entry name" value="Radical_SAM"/>
    <property type="match status" value="1"/>
</dbReference>
<feature type="binding site" evidence="12">
    <location>
        <position position="33"/>
    </location>
    <ligand>
        <name>[4Fe-4S] cluster</name>
        <dbReference type="ChEBI" id="CHEBI:49883"/>
        <label>1</label>
        <note>4Fe-4S-S-AdoMet</note>
    </ligand>
</feature>
<dbReference type="InterPro" id="IPR010505">
    <property type="entry name" value="MoaA_twitch"/>
</dbReference>
<proteinExistence type="inferred from homology"/>
<dbReference type="InterPro" id="IPR040064">
    <property type="entry name" value="MoaA-like"/>
</dbReference>
<evidence type="ECO:0000256" key="4">
    <source>
        <dbReference type="ARBA" id="ARBA00022723"/>
    </source>
</evidence>
<evidence type="ECO:0000313" key="15">
    <source>
        <dbReference type="Proteomes" id="UP001595776"/>
    </source>
</evidence>
<dbReference type="Gene3D" id="3.20.20.70">
    <property type="entry name" value="Aldolase class I"/>
    <property type="match status" value="1"/>
</dbReference>
<dbReference type="SFLD" id="SFLDG01383">
    <property type="entry name" value="cyclic_pyranopterin_phosphate"/>
    <property type="match status" value="1"/>
</dbReference>
<name>A0ABV8U8D1_9PROT</name>
<sequence>MPDSHDHMPRTKTLTDTFGRQISYLRLSVTDRCDLRCRYCMAEDMVFLPKADVLTLEELYDLSKAFMDRGVRRIRLTGGEPLVRKGILTLIGRLGEDVARGTLDEVTLTTNGTQLPHMAADLYKAGIRRINVSLDTLKPDLFEEISRRNRLAQVLEGIRAAKAAGLEVKINTVALKGLNDTEIPDLMAWCLEEGLDLTLIETMPLGDIDDAREDRYLPLTSLLPALENRWKLTPSLHRTGGPARYFEVAGHQSRLGLITPLTGNFCDGCNRVRVTCTGRIYMCLGQDDHVDLRAALRSDKPHAALDLALGKAMLEKPKGHDFAMEGDRMTGTVGRHMSQTGG</sequence>
<dbReference type="SFLD" id="SFLDG01386">
    <property type="entry name" value="main_SPASM_domain-containing"/>
    <property type="match status" value="1"/>
</dbReference>
<dbReference type="SUPFAM" id="SSF102114">
    <property type="entry name" value="Radical SAM enzymes"/>
    <property type="match status" value="1"/>
</dbReference>
<feature type="binding site" evidence="12">
    <location>
        <position position="26"/>
    </location>
    <ligand>
        <name>GTP</name>
        <dbReference type="ChEBI" id="CHEBI:37565"/>
    </ligand>
</feature>
<evidence type="ECO:0000256" key="1">
    <source>
        <dbReference type="ARBA" id="ARBA00012167"/>
    </source>
</evidence>
<keyword evidence="4 12" id="KW-0479">Metal-binding</keyword>
<dbReference type="EC" id="4.1.99.22" evidence="1 12"/>
<dbReference type="InterPro" id="IPR007197">
    <property type="entry name" value="rSAM"/>
</dbReference>
<protein>
    <recommendedName>
        <fullName evidence="1 12">GTP 3',8-cyclase</fullName>
        <ecNumber evidence="1 12">4.1.99.22</ecNumber>
    </recommendedName>
    <alternativeName>
        <fullName evidence="12">Molybdenum cofactor biosynthesis protein A</fullName>
    </alternativeName>
</protein>
<gene>
    <name evidence="12 14" type="primary">moaA</name>
    <name evidence="14" type="ORF">ACFO5Q_04115</name>
</gene>